<comment type="caution">
    <text evidence="3">The sequence shown here is derived from an EMBL/GenBank/DDBJ whole genome shotgun (WGS) entry which is preliminary data.</text>
</comment>
<proteinExistence type="predicted"/>
<sequence>MKAEEITDAVFEEVKVAAEKEGVDPKQIKREDISVEQKGSKIHVKWKEVEIEIPAPSQEYVDSWFKENGQVIAGSLITLGAVAVGGVIAIASAATLKD</sequence>
<protein>
    <submittedName>
        <fullName evidence="3">Uncharacterized protein</fullName>
    </submittedName>
</protein>
<organism evidence="3 4">
    <name type="scientific">Marinobacter persicus</name>
    <dbReference type="NCBI Taxonomy" id="930118"/>
    <lineage>
        <taxon>Bacteria</taxon>
        <taxon>Pseudomonadati</taxon>
        <taxon>Pseudomonadota</taxon>
        <taxon>Gammaproteobacteria</taxon>
        <taxon>Pseudomonadales</taxon>
        <taxon>Marinobacteraceae</taxon>
        <taxon>Marinobacter</taxon>
    </lineage>
</organism>
<feature type="transmembrane region" description="Helical" evidence="1">
    <location>
        <begin position="71"/>
        <end position="96"/>
    </location>
</feature>
<evidence type="ECO:0000313" key="3">
    <source>
        <dbReference type="EMBL" id="PPK51574.1"/>
    </source>
</evidence>
<accession>A0A2S6G269</accession>
<reference evidence="2 5" key="1">
    <citation type="submission" date="2018-02" db="EMBL/GenBank/DDBJ databases">
        <title>Deep subsurface shale carbon reservoir microbial communities from Ohio and West Virginia, USA.</title>
        <authorList>
            <person name="Wrighton K."/>
        </authorList>
    </citation>
    <scope>NUCLEOTIDE SEQUENCE [LARGE SCALE GENOMIC DNA]</scope>
    <source>
        <strain evidence="2 5">UTICA-S1B6</strain>
    </source>
</reference>
<dbReference type="EMBL" id="PTIT01000043">
    <property type="protein sequence ID" value="PPK49898.1"/>
    <property type="molecule type" value="Genomic_DNA"/>
</dbReference>
<reference evidence="3 4" key="2">
    <citation type="submission" date="2018-02" db="EMBL/GenBank/DDBJ databases">
        <title>Subsurface microbial communities from deep shales in Ohio and West Virginia, USA.</title>
        <authorList>
            <person name="Wrighton K."/>
        </authorList>
    </citation>
    <scope>NUCLEOTIDE SEQUENCE [LARGE SCALE GENOMIC DNA]</scope>
    <source>
        <strain evidence="3 4">UTICA-S1B9</strain>
    </source>
</reference>
<evidence type="ECO:0000313" key="5">
    <source>
        <dbReference type="Proteomes" id="UP000239648"/>
    </source>
</evidence>
<dbReference type="EMBL" id="PTIU01000044">
    <property type="protein sequence ID" value="PPK51574.1"/>
    <property type="molecule type" value="Genomic_DNA"/>
</dbReference>
<dbReference type="Proteomes" id="UP000239648">
    <property type="component" value="Unassembled WGS sequence"/>
</dbReference>
<dbReference type="AlphaFoldDB" id="A0A2S6G269"/>
<gene>
    <name evidence="3" type="ORF">B0H24_10441</name>
    <name evidence="2" type="ORF">BY455_1431</name>
</gene>
<keyword evidence="1" id="KW-0472">Membrane</keyword>
<evidence type="ECO:0000256" key="1">
    <source>
        <dbReference type="SAM" id="Phobius"/>
    </source>
</evidence>
<evidence type="ECO:0000313" key="4">
    <source>
        <dbReference type="Proteomes" id="UP000239446"/>
    </source>
</evidence>
<keyword evidence="5" id="KW-1185">Reference proteome</keyword>
<keyword evidence="1" id="KW-1133">Transmembrane helix</keyword>
<dbReference type="Proteomes" id="UP000239446">
    <property type="component" value="Unassembled WGS sequence"/>
</dbReference>
<dbReference type="RefSeq" id="WP_104417502.1">
    <property type="nucleotide sequence ID" value="NZ_PTIT01000043.1"/>
</dbReference>
<keyword evidence="1" id="KW-0812">Transmembrane</keyword>
<evidence type="ECO:0000313" key="2">
    <source>
        <dbReference type="EMBL" id="PPK49898.1"/>
    </source>
</evidence>
<name>A0A2S6G269_9GAMM</name>